<organism evidence="2">
    <name type="scientific">Ditylum brightwellii</name>
    <dbReference type="NCBI Taxonomy" id="49249"/>
    <lineage>
        <taxon>Eukaryota</taxon>
        <taxon>Sar</taxon>
        <taxon>Stramenopiles</taxon>
        <taxon>Ochrophyta</taxon>
        <taxon>Bacillariophyta</taxon>
        <taxon>Mediophyceae</taxon>
        <taxon>Lithodesmiophycidae</taxon>
        <taxon>Lithodesmiales</taxon>
        <taxon>Lithodesmiaceae</taxon>
        <taxon>Ditylum</taxon>
    </lineage>
</organism>
<proteinExistence type="predicted"/>
<protein>
    <submittedName>
        <fullName evidence="2">Uncharacterized protein</fullName>
    </submittedName>
</protein>
<dbReference type="AlphaFoldDB" id="A0A7S4RQY5"/>
<feature type="transmembrane region" description="Helical" evidence="1">
    <location>
        <begin position="20"/>
        <end position="40"/>
    </location>
</feature>
<evidence type="ECO:0000313" key="2">
    <source>
        <dbReference type="EMBL" id="CAE4622585.1"/>
    </source>
</evidence>
<keyword evidence="1" id="KW-0472">Membrane</keyword>
<dbReference type="EMBL" id="HBNS01029221">
    <property type="protein sequence ID" value="CAE4622585.1"/>
    <property type="molecule type" value="Transcribed_RNA"/>
</dbReference>
<evidence type="ECO:0000256" key="1">
    <source>
        <dbReference type="SAM" id="Phobius"/>
    </source>
</evidence>
<keyword evidence="1" id="KW-1133">Transmembrane helix</keyword>
<keyword evidence="1" id="KW-0812">Transmembrane</keyword>
<dbReference type="Pfam" id="PF09612">
    <property type="entry name" value="HtrL_YibB"/>
    <property type="match status" value="1"/>
</dbReference>
<sequence length="380" mass="43929">MRTKPTSKKWFYGPKRMLRVTGFVTAFVIFCNIYILLPLVQQTQQWDDAVPKKFFSLEDRMRDKLSRLSKPPWPQQDDRIARAIAHGTVLGPPANATMSTIISAYYEFESKHSVKEYEAWFQRLLQAPDPLIIFLEPESRWIPFVSERRKHAPTIIALVPFDQLVMSTTFAESLWQEQRKVDLEAKVHKGTGVYKIWNEKLIFIHAAIQLNPFDSPTFTWMDAGYFRQKRRNPTQPIVNLNITDAGVHPSKVLLLHVRGDGLDRTGKDRVAIAGNSFSGTPEAFLEFYDKYYITMWDWITKGIFVGSDQFVMTETCYRYPSVCHPTFPGRFRNWFYMAAILEKTECDLQQVSDNFFFGSPPDNNPPPFPQGVVSTMKGLT</sequence>
<dbReference type="InterPro" id="IPR011735">
    <property type="entry name" value="WlaTC/HtrL_glycosyltransf"/>
</dbReference>
<gene>
    <name evidence="2" type="ORF">DBRI00130_LOCUS22979</name>
</gene>
<name>A0A7S4RQY5_9STRA</name>
<accession>A0A7S4RQY5</accession>
<reference evidence="2" key="1">
    <citation type="submission" date="2021-01" db="EMBL/GenBank/DDBJ databases">
        <authorList>
            <person name="Corre E."/>
            <person name="Pelletier E."/>
            <person name="Niang G."/>
            <person name="Scheremetjew M."/>
            <person name="Finn R."/>
            <person name="Kale V."/>
            <person name="Holt S."/>
            <person name="Cochrane G."/>
            <person name="Meng A."/>
            <person name="Brown T."/>
            <person name="Cohen L."/>
        </authorList>
    </citation>
    <scope>NUCLEOTIDE SEQUENCE</scope>
    <source>
        <strain evidence="2">GSO104</strain>
    </source>
</reference>